<dbReference type="GO" id="GO:0004326">
    <property type="term" value="F:tetrahydrofolylpolyglutamate synthase activity"/>
    <property type="evidence" value="ECO:0007669"/>
    <property type="project" value="UniProtKB-EC"/>
</dbReference>
<dbReference type="GO" id="GO:0005737">
    <property type="term" value="C:cytoplasm"/>
    <property type="evidence" value="ECO:0007669"/>
    <property type="project" value="TreeGrafter"/>
</dbReference>
<dbReference type="GO" id="GO:0008841">
    <property type="term" value="F:dihydrofolate synthase activity"/>
    <property type="evidence" value="ECO:0007669"/>
    <property type="project" value="TreeGrafter"/>
</dbReference>
<evidence type="ECO:0000256" key="4">
    <source>
        <dbReference type="ARBA" id="ARBA00022598"/>
    </source>
</evidence>
<evidence type="ECO:0000313" key="15">
    <source>
        <dbReference type="Proteomes" id="UP000824049"/>
    </source>
</evidence>
<sequence length="447" mass="50608">MEYQYHKIIEKLKKRGSTPGLEPVRALLAALKHPEEKIAVVHIAGTNGKGSVFAFLSAILQEGGYRVGRYISPTIHSYEERFQINGQEISPEKLEKYYVRMERAMEQMERTQQPPLRQPTLFEVETALAFLYFAEEQVDVALIETGMGGTHDATNVVEHPLLTVISSVSYDHKAFLGDTLEEIAGEKAGIIKENVPVVVEENVPEVCRIMQETAARKHAPCTLIRAADYQVETESVTGSTFIWKKHRFSIFLPGQHQISNAVTALAAAEELMERLPSEGRRKLEPGENARFIPAADKRLGWPEMERGLVNARWPGRLELLGERPYIFRDGAHNPDGARKLAQFLEKHFTNRRIIYIMGVLKDKEYEKMLAELMPLASEIYTFRPHNERGLSGEVLAACAQRFGVPSHCCQDVNEAIRRGREKAEQEDVIVICGSLSFMEEMEDTSWK</sequence>
<evidence type="ECO:0000256" key="8">
    <source>
        <dbReference type="ARBA" id="ARBA00022842"/>
    </source>
</evidence>
<dbReference type="AlphaFoldDB" id="A0A9D2EKQ1"/>
<dbReference type="SUPFAM" id="SSF53623">
    <property type="entry name" value="MurD-like peptide ligases, catalytic domain"/>
    <property type="match status" value="1"/>
</dbReference>
<dbReference type="PIRSF" id="PIRSF001563">
    <property type="entry name" value="Folylpolyglu_synth"/>
    <property type="match status" value="1"/>
</dbReference>
<dbReference type="InterPro" id="IPR004101">
    <property type="entry name" value="Mur_ligase_C"/>
</dbReference>
<dbReference type="Proteomes" id="UP000824049">
    <property type="component" value="Unassembled WGS sequence"/>
</dbReference>
<dbReference type="EC" id="6.3.2.17" evidence="3"/>
<evidence type="ECO:0000256" key="1">
    <source>
        <dbReference type="ARBA" id="ARBA00001946"/>
    </source>
</evidence>
<keyword evidence="8" id="KW-0460">Magnesium</keyword>
<keyword evidence="4 11" id="KW-0436">Ligase</keyword>
<evidence type="ECO:0000256" key="7">
    <source>
        <dbReference type="ARBA" id="ARBA00022840"/>
    </source>
</evidence>
<evidence type="ECO:0000256" key="10">
    <source>
        <dbReference type="ARBA" id="ARBA00047493"/>
    </source>
</evidence>
<dbReference type="InterPro" id="IPR018109">
    <property type="entry name" value="Folylpolyglutamate_synth_CS"/>
</dbReference>
<dbReference type="NCBIfam" id="TIGR01499">
    <property type="entry name" value="folC"/>
    <property type="match status" value="1"/>
</dbReference>
<dbReference type="FunFam" id="3.40.1190.10:FF:000011">
    <property type="entry name" value="Folylpolyglutamate synthase/dihydrofolate synthase"/>
    <property type="match status" value="1"/>
</dbReference>
<gene>
    <name evidence="14" type="ORF">H9968_05110</name>
</gene>
<reference evidence="14" key="1">
    <citation type="journal article" date="2021" name="PeerJ">
        <title>Extensive microbial diversity within the chicken gut microbiome revealed by metagenomics and culture.</title>
        <authorList>
            <person name="Gilroy R."/>
            <person name="Ravi A."/>
            <person name="Getino M."/>
            <person name="Pursley I."/>
            <person name="Horton D.L."/>
            <person name="Alikhan N.F."/>
            <person name="Baker D."/>
            <person name="Gharbi K."/>
            <person name="Hall N."/>
            <person name="Watson M."/>
            <person name="Adriaenssens E.M."/>
            <person name="Foster-Nyarko E."/>
            <person name="Jarju S."/>
            <person name="Secka A."/>
            <person name="Antonio M."/>
            <person name="Oren A."/>
            <person name="Chaudhuri R.R."/>
            <person name="La Ragione R."/>
            <person name="Hildebrand F."/>
            <person name="Pallen M.J."/>
        </authorList>
    </citation>
    <scope>NUCLEOTIDE SEQUENCE</scope>
    <source>
        <strain evidence="14">CHK179-28034</strain>
    </source>
</reference>
<evidence type="ECO:0000256" key="11">
    <source>
        <dbReference type="PIRNR" id="PIRNR001563"/>
    </source>
</evidence>
<protein>
    <recommendedName>
        <fullName evidence="3">tetrahydrofolate synthase</fullName>
        <ecNumber evidence="3">6.3.2.17</ecNumber>
    </recommendedName>
    <alternativeName>
        <fullName evidence="9">Tetrahydrofolylpolyglutamate synthase</fullName>
    </alternativeName>
</protein>
<dbReference type="GO" id="GO:0046872">
    <property type="term" value="F:metal ion binding"/>
    <property type="evidence" value="ECO:0007669"/>
    <property type="project" value="UniProtKB-KW"/>
</dbReference>
<evidence type="ECO:0000256" key="2">
    <source>
        <dbReference type="ARBA" id="ARBA00008276"/>
    </source>
</evidence>
<dbReference type="GO" id="GO:0005524">
    <property type="term" value="F:ATP binding"/>
    <property type="evidence" value="ECO:0007669"/>
    <property type="project" value="UniProtKB-KW"/>
</dbReference>
<dbReference type="InterPro" id="IPR036565">
    <property type="entry name" value="Mur-like_cat_sf"/>
</dbReference>
<name>A0A9D2EKQ1_9FIRM</name>
<evidence type="ECO:0000256" key="9">
    <source>
        <dbReference type="ARBA" id="ARBA00030592"/>
    </source>
</evidence>
<dbReference type="Gene3D" id="3.40.1190.10">
    <property type="entry name" value="Mur-like, catalytic domain"/>
    <property type="match status" value="1"/>
</dbReference>
<comment type="similarity">
    <text evidence="2 11">Belongs to the folylpolyglutamate synthase family.</text>
</comment>
<reference evidence="14" key="2">
    <citation type="submission" date="2021-04" db="EMBL/GenBank/DDBJ databases">
        <authorList>
            <person name="Gilroy R."/>
        </authorList>
    </citation>
    <scope>NUCLEOTIDE SEQUENCE</scope>
    <source>
        <strain evidence="14">CHK179-28034</strain>
    </source>
</reference>
<dbReference type="Pfam" id="PF02875">
    <property type="entry name" value="Mur_ligase_C"/>
    <property type="match status" value="1"/>
</dbReference>
<organism evidence="14 15">
    <name type="scientific">Candidatus Anaerobutyricum stercoris</name>
    <dbReference type="NCBI Taxonomy" id="2838457"/>
    <lineage>
        <taxon>Bacteria</taxon>
        <taxon>Bacillati</taxon>
        <taxon>Bacillota</taxon>
        <taxon>Clostridia</taxon>
        <taxon>Lachnospirales</taxon>
        <taxon>Lachnospiraceae</taxon>
        <taxon>Anaerobutyricum</taxon>
    </lineage>
</organism>
<keyword evidence="5" id="KW-0479">Metal-binding</keyword>
<proteinExistence type="inferred from homology"/>
<evidence type="ECO:0000313" key="14">
    <source>
        <dbReference type="EMBL" id="HIZ39297.1"/>
    </source>
</evidence>
<comment type="catalytic activity">
    <reaction evidence="10">
        <text>(6S)-5,6,7,8-tetrahydrofolyl-(gamma-L-Glu)(n) + L-glutamate + ATP = (6S)-5,6,7,8-tetrahydrofolyl-(gamma-L-Glu)(n+1) + ADP + phosphate + H(+)</text>
        <dbReference type="Rhea" id="RHEA:10580"/>
        <dbReference type="Rhea" id="RHEA-COMP:14738"/>
        <dbReference type="Rhea" id="RHEA-COMP:14740"/>
        <dbReference type="ChEBI" id="CHEBI:15378"/>
        <dbReference type="ChEBI" id="CHEBI:29985"/>
        <dbReference type="ChEBI" id="CHEBI:30616"/>
        <dbReference type="ChEBI" id="CHEBI:43474"/>
        <dbReference type="ChEBI" id="CHEBI:141005"/>
        <dbReference type="ChEBI" id="CHEBI:456216"/>
        <dbReference type="EC" id="6.3.2.17"/>
    </reaction>
</comment>
<evidence type="ECO:0000256" key="3">
    <source>
        <dbReference type="ARBA" id="ARBA00013025"/>
    </source>
</evidence>
<dbReference type="Pfam" id="PF08245">
    <property type="entry name" value="Mur_ligase_M"/>
    <property type="match status" value="1"/>
</dbReference>
<dbReference type="EMBL" id="DXBR01000049">
    <property type="protein sequence ID" value="HIZ39297.1"/>
    <property type="molecule type" value="Genomic_DNA"/>
</dbReference>
<keyword evidence="7 11" id="KW-0067">ATP-binding</keyword>
<feature type="domain" description="Mur ligase C-terminal" evidence="12">
    <location>
        <begin position="315"/>
        <end position="434"/>
    </location>
</feature>
<comment type="cofactor">
    <cofactor evidence="1">
        <name>Mg(2+)</name>
        <dbReference type="ChEBI" id="CHEBI:18420"/>
    </cofactor>
</comment>
<dbReference type="InterPro" id="IPR013221">
    <property type="entry name" value="Mur_ligase_cen"/>
</dbReference>
<dbReference type="PROSITE" id="PS01012">
    <property type="entry name" value="FOLYLPOLYGLU_SYNT_2"/>
    <property type="match status" value="1"/>
</dbReference>
<dbReference type="PANTHER" id="PTHR11136:SF0">
    <property type="entry name" value="DIHYDROFOLATE SYNTHETASE-RELATED"/>
    <property type="match status" value="1"/>
</dbReference>
<evidence type="ECO:0000256" key="5">
    <source>
        <dbReference type="ARBA" id="ARBA00022723"/>
    </source>
</evidence>
<dbReference type="InterPro" id="IPR001645">
    <property type="entry name" value="Folylpolyglutamate_synth"/>
</dbReference>
<evidence type="ECO:0000259" key="13">
    <source>
        <dbReference type="Pfam" id="PF08245"/>
    </source>
</evidence>
<dbReference type="PANTHER" id="PTHR11136">
    <property type="entry name" value="FOLYLPOLYGLUTAMATE SYNTHASE-RELATED"/>
    <property type="match status" value="1"/>
</dbReference>
<evidence type="ECO:0000259" key="12">
    <source>
        <dbReference type="Pfam" id="PF02875"/>
    </source>
</evidence>
<dbReference type="SUPFAM" id="SSF53244">
    <property type="entry name" value="MurD-like peptide ligases, peptide-binding domain"/>
    <property type="match status" value="1"/>
</dbReference>
<dbReference type="Gene3D" id="3.90.190.20">
    <property type="entry name" value="Mur ligase, C-terminal domain"/>
    <property type="match status" value="1"/>
</dbReference>
<keyword evidence="6 11" id="KW-0547">Nucleotide-binding</keyword>
<feature type="domain" description="Mur ligase central" evidence="13">
    <location>
        <begin position="43"/>
        <end position="268"/>
    </location>
</feature>
<comment type="caution">
    <text evidence="14">The sequence shown here is derived from an EMBL/GenBank/DDBJ whole genome shotgun (WGS) entry which is preliminary data.</text>
</comment>
<dbReference type="InterPro" id="IPR036615">
    <property type="entry name" value="Mur_ligase_C_dom_sf"/>
</dbReference>
<accession>A0A9D2EKQ1</accession>
<evidence type="ECO:0000256" key="6">
    <source>
        <dbReference type="ARBA" id="ARBA00022741"/>
    </source>
</evidence>